<evidence type="ECO:0008006" key="4">
    <source>
        <dbReference type="Google" id="ProtNLM"/>
    </source>
</evidence>
<sequence length="139" mass="15666">MIGPHYFVLTPLLLVLTFFVNSKFARHVSTEHTVLFALKTGTLGGLHTYWTHVWMACKVCGPFSEFLKCMRSETTIFHRFLRVGFITLPCELDPLVGLRLCPVSSHKVPASWICRLALQAGSHCCLLMVGLWVRGSDPF</sequence>
<reference evidence="2 3" key="1">
    <citation type="journal article" date="2021" name="Plant Biotechnol. J.">
        <title>Multi-omics assisted identification of the key and species-specific regulatory components of drought-tolerant mechanisms in Gossypium stocksii.</title>
        <authorList>
            <person name="Yu D."/>
            <person name="Ke L."/>
            <person name="Zhang D."/>
            <person name="Wu Y."/>
            <person name="Sun Y."/>
            <person name="Mei J."/>
            <person name="Sun J."/>
            <person name="Sun Y."/>
        </authorList>
    </citation>
    <scope>NUCLEOTIDE SEQUENCE [LARGE SCALE GENOMIC DNA]</scope>
    <source>
        <strain evidence="3">cv. E1</strain>
        <tissue evidence="2">Leaf</tissue>
    </source>
</reference>
<dbReference type="AlphaFoldDB" id="A0A9D4AD39"/>
<keyword evidence="3" id="KW-1185">Reference proteome</keyword>
<keyword evidence="1" id="KW-0732">Signal</keyword>
<feature type="signal peptide" evidence="1">
    <location>
        <begin position="1"/>
        <end position="25"/>
    </location>
</feature>
<comment type="caution">
    <text evidence="2">The sequence shown here is derived from an EMBL/GenBank/DDBJ whole genome shotgun (WGS) entry which is preliminary data.</text>
</comment>
<dbReference type="Proteomes" id="UP000828251">
    <property type="component" value="Unassembled WGS sequence"/>
</dbReference>
<protein>
    <recommendedName>
        <fullName evidence="4">Secreted protein</fullName>
    </recommendedName>
</protein>
<feature type="chain" id="PRO_5039732287" description="Secreted protein" evidence="1">
    <location>
        <begin position="26"/>
        <end position="139"/>
    </location>
</feature>
<gene>
    <name evidence="2" type="ORF">J1N35_011108</name>
</gene>
<name>A0A9D4AD39_9ROSI</name>
<accession>A0A9D4AD39</accession>
<evidence type="ECO:0000313" key="3">
    <source>
        <dbReference type="Proteomes" id="UP000828251"/>
    </source>
</evidence>
<organism evidence="2 3">
    <name type="scientific">Gossypium stocksii</name>
    <dbReference type="NCBI Taxonomy" id="47602"/>
    <lineage>
        <taxon>Eukaryota</taxon>
        <taxon>Viridiplantae</taxon>
        <taxon>Streptophyta</taxon>
        <taxon>Embryophyta</taxon>
        <taxon>Tracheophyta</taxon>
        <taxon>Spermatophyta</taxon>
        <taxon>Magnoliopsida</taxon>
        <taxon>eudicotyledons</taxon>
        <taxon>Gunneridae</taxon>
        <taxon>Pentapetalae</taxon>
        <taxon>rosids</taxon>
        <taxon>malvids</taxon>
        <taxon>Malvales</taxon>
        <taxon>Malvaceae</taxon>
        <taxon>Malvoideae</taxon>
        <taxon>Gossypium</taxon>
    </lineage>
</organism>
<evidence type="ECO:0000313" key="2">
    <source>
        <dbReference type="EMBL" id="KAH1107340.1"/>
    </source>
</evidence>
<evidence type="ECO:0000256" key="1">
    <source>
        <dbReference type="SAM" id="SignalP"/>
    </source>
</evidence>
<proteinExistence type="predicted"/>
<dbReference type="EMBL" id="JAIQCV010000004">
    <property type="protein sequence ID" value="KAH1107340.1"/>
    <property type="molecule type" value="Genomic_DNA"/>
</dbReference>